<dbReference type="OrthoDB" id="1975977at2"/>
<proteinExistence type="predicted"/>
<evidence type="ECO:0000256" key="3">
    <source>
        <dbReference type="ARBA" id="ARBA00023163"/>
    </source>
</evidence>
<sequence>MDIEVIFPSMTSTLQIKGCGFFVKPPGWSYPLHHHHLFEILYCFSGEVVQFVGASERTMRTGDWMLLKAGARHRLENLAAEPYSFLNIHFDVDDPDLRRRLTAADCFLLSGADAAAGGLAEIVARIERLMALSLTDAPSSGPSAKLEALDIDPLRKLELQAAILLIVTSLTAQFAAPQAPAGKARLSVASFKEIDTAHAIEERLRRMVTADSDNSIARIARDLHLSRSQCSKLFTKVYGVSPRRYVSELVLNRAKRLLVTTNRPIEAIALELGFHSLSHFSSQFRRWTGVSPMQYRPKFE</sequence>
<dbReference type="PRINTS" id="PR00032">
    <property type="entry name" value="HTHARAC"/>
</dbReference>
<evidence type="ECO:0000313" key="6">
    <source>
        <dbReference type="Proteomes" id="UP000282311"/>
    </source>
</evidence>
<dbReference type="Pfam" id="PF07883">
    <property type="entry name" value="Cupin_2"/>
    <property type="match status" value="1"/>
</dbReference>
<keyword evidence="3" id="KW-0804">Transcription</keyword>
<dbReference type="GO" id="GO:0043565">
    <property type="term" value="F:sequence-specific DNA binding"/>
    <property type="evidence" value="ECO:0007669"/>
    <property type="project" value="InterPro"/>
</dbReference>
<comment type="caution">
    <text evidence="5">The sequence shown here is derived from an EMBL/GenBank/DDBJ whole genome shotgun (WGS) entry which is preliminary data.</text>
</comment>
<dbReference type="InterPro" id="IPR014710">
    <property type="entry name" value="RmlC-like_jellyroll"/>
</dbReference>
<dbReference type="PANTHER" id="PTHR43280:SF2">
    <property type="entry name" value="HTH-TYPE TRANSCRIPTIONAL REGULATOR EXSA"/>
    <property type="match status" value="1"/>
</dbReference>
<dbReference type="Pfam" id="PF12833">
    <property type="entry name" value="HTH_18"/>
    <property type="match status" value="1"/>
</dbReference>
<evidence type="ECO:0000256" key="1">
    <source>
        <dbReference type="ARBA" id="ARBA00023015"/>
    </source>
</evidence>
<dbReference type="SUPFAM" id="SSF51215">
    <property type="entry name" value="Regulatory protein AraC"/>
    <property type="match status" value="1"/>
</dbReference>
<organism evidence="5 6">
    <name type="scientific">Paenibacillus ginsengarvi</name>
    <dbReference type="NCBI Taxonomy" id="400777"/>
    <lineage>
        <taxon>Bacteria</taxon>
        <taxon>Bacillati</taxon>
        <taxon>Bacillota</taxon>
        <taxon>Bacilli</taxon>
        <taxon>Bacillales</taxon>
        <taxon>Paenibacillaceae</taxon>
        <taxon>Paenibacillus</taxon>
    </lineage>
</organism>
<gene>
    <name evidence="5" type="ORF">D7M11_34320</name>
</gene>
<dbReference type="InterPro" id="IPR018060">
    <property type="entry name" value="HTH_AraC"/>
</dbReference>
<dbReference type="Proteomes" id="UP000282311">
    <property type="component" value="Unassembled WGS sequence"/>
</dbReference>
<dbReference type="Gene3D" id="2.60.120.10">
    <property type="entry name" value="Jelly Rolls"/>
    <property type="match status" value="1"/>
</dbReference>
<evidence type="ECO:0000313" key="5">
    <source>
        <dbReference type="EMBL" id="RKN64061.1"/>
    </source>
</evidence>
<keyword evidence="6" id="KW-1185">Reference proteome</keyword>
<dbReference type="SMART" id="SM00342">
    <property type="entry name" value="HTH_ARAC"/>
    <property type="match status" value="1"/>
</dbReference>
<evidence type="ECO:0000256" key="2">
    <source>
        <dbReference type="ARBA" id="ARBA00023125"/>
    </source>
</evidence>
<name>A0A3B0AU68_9BACL</name>
<dbReference type="EMBL" id="RBAH01000045">
    <property type="protein sequence ID" value="RKN64061.1"/>
    <property type="molecule type" value="Genomic_DNA"/>
</dbReference>
<dbReference type="PROSITE" id="PS01124">
    <property type="entry name" value="HTH_ARAC_FAMILY_2"/>
    <property type="match status" value="1"/>
</dbReference>
<accession>A0A3B0AU68</accession>
<protein>
    <submittedName>
        <fullName evidence="5">AraC family transcriptional regulator</fullName>
    </submittedName>
</protein>
<dbReference type="InterPro" id="IPR020449">
    <property type="entry name" value="Tscrpt_reg_AraC-type_HTH"/>
</dbReference>
<dbReference type="SUPFAM" id="SSF46689">
    <property type="entry name" value="Homeodomain-like"/>
    <property type="match status" value="1"/>
</dbReference>
<dbReference type="GO" id="GO:0003700">
    <property type="term" value="F:DNA-binding transcription factor activity"/>
    <property type="evidence" value="ECO:0007669"/>
    <property type="project" value="InterPro"/>
</dbReference>
<evidence type="ECO:0000259" key="4">
    <source>
        <dbReference type="PROSITE" id="PS01124"/>
    </source>
</evidence>
<keyword evidence="2" id="KW-0238">DNA-binding</keyword>
<dbReference type="Gene3D" id="1.10.10.60">
    <property type="entry name" value="Homeodomain-like"/>
    <property type="match status" value="2"/>
</dbReference>
<dbReference type="AlphaFoldDB" id="A0A3B0AU68"/>
<keyword evidence="1" id="KW-0805">Transcription regulation</keyword>
<dbReference type="CDD" id="cd02208">
    <property type="entry name" value="cupin_RmlC-like"/>
    <property type="match status" value="1"/>
</dbReference>
<reference evidence="5 6" key="1">
    <citation type="journal article" date="2007" name="Int. J. Syst. Evol. Microbiol.">
        <title>Paenibacillus ginsengarvi sp. nov., isolated from soil from ginseng cultivation.</title>
        <authorList>
            <person name="Yoon M.H."/>
            <person name="Ten L.N."/>
            <person name="Im W.T."/>
        </authorList>
    </citation>
    <scope>NUCLEOTIDE SEQUENCE [LARGE SCALE GENOMIC DNA]</scope>
    <source>
        <strain evidence="5 6">KCTC 13059</strain>
    </source>
</reference>
<feature type="domain" description="HTH araC/xylS-type" evidence="4">
    <location>
        <begin position="194"/>
        <end position="298"/>
    </location>
</feature>
<dbReference type="InterPro" id="IPR013096">
    <property type="entry name" value="Cupin_2"/>
</dbReference>
<dbReference type="InterPro" id="IPR037923">
    <property type="entry name" value="HTH-like"/>
</dbReference>
<dbReference type="InterPro" id="IPR009057">
    <property type="entry name" value="Homeodomain-like_sf"/>
</dbReference>
<dbReference type="PANTHER" id="PTHR43280">
    <property type="entry name" value="ARAC-FAMILY TRANSCRIPTIONAL REGULATOR"/>
    <property type="match status" value="1"/>
</dbReference>